<dbReference type="GO" id="GO:0003824">
    <property type="term" value="F:catalytic activity"/>
    <property type="evidence" value="ECO:0007669"/>
    <property type="project" value="InterPro"/>
</dbReference>
<feature type="domain" description="Endonuclease/exonuclease/phosphatase" evidence="2">
    <location>
        <begin position="201"/>
        <end position="322"/>
    </location>
</feature>
<organism evidence="3 4">
    <name type="scientific">Cucurbitaria berberidis CBS 394.84</name>
    <dbReference type="NCBI Taxonomy" id="1168544"/>
    <lineage>
        <taxon>Eukaryota</taxon>
        <taxon>Fungi</taxon>
        <taxon>Dikarya</taxon>
        <taxon>Ascomycota</taxon>
        <taxon>Pezizomycotina</taxon>
        <taxon>Dothideomycetes</taxon>
        <taxon>Pleosporomycetidae</taxon>
        <taxon>Pleosporales</taxon>
        <taxon>Pleosporineae</taxon>
        <taxon>Cucurbitariaceae</taxon>
        <taxon>Cucurbitaria</taxon>
    </lineage>
</organism>
<feature type="region of interest" description="Disordered" evidence="1">
    <location>
        <begin position="1"/>
        <end position="54"/>
    </location>
</feature>
<evidence type="ECO:0000256" key="1">
    <source>
        <dbReference type="SAM" id="MobiDB-lite"/>
    </source>
</evidence>
<name>A0A9P4GKV3_9PLEO</name>
<protein>
    <recommendedName>
        <fullName evidence="2">Endonuclease/exonuclease/phosphatase domain-containing protein</fullName>
    </recommendedName>
</protein>
<dbReference type="SUPFAM" id="SSF56219">
    <property type="entry name" value="DNase I-like"/>
    <property type="match status" value="1"/>
</dbReference>
<keyword evidence="4" id="KW-1185">Reference proteome</keyword>
<dbReference type="Proteomes" id="UP000800039">
    <property type="component" value="Unassembled WGS sequence"/>
</dbReference>
<dbReference type="EMBL" id="ML976615">
    <property type="protein sequence ID" value="KAF1847201.1"/>
    <property type="molecule type" value="Genomic_DNA"/>
</dbReference>
<evidence type="ECO:0000259" key="2">
    <source>
        <dbReference type="Pfam" id="PF14529"/>
    </source>
</evidence>
<feature type="region of interest" description="Disordered" evidence="1">
    <location>
        <begin position="454"/>
        <end position="476"/>
    </location>
</feature>
<evidence type="ECO:0000313" key="4">
    <source>
        <dbReference type="Proteomes" id="UP000800039"/>
    </source>
</evidence>
<sequence>MIQRRSSAATKTPAAKKKSKRKNKRQTLALGGPQKSTLHTAVDNRPSLPSLAQLNNEGSNISALEDGQCLAWSANLKFVPERMGNLHACVQGLKRRPDIIAIQDPPLDFPFIAFPGYSRWYRADDEKKKEVTEEDKSTYRPYRFRYSRDPIPEKKEPTKLAKVAFLIHEALNGWSVSQPEDENRGIVATLHLETRDGSSIAFHNVYNHEKRLDVEALTEPCLDETKAHVLLGDFNLHHPLWGGGQLKRRNIEAKAKLLVEKVNDVNMICLNEPGIVTFSRGTQSGGKDTSVVDLVFVSEVITDQVQYKLLDKVKGFESDHRISTVAINLKMERKTGIRYVWRLTPEKKFQKLVAKELEKIDLPHLPDEHRTVEILDAVINKVLVPAIQEFVPVVQVYEPEVKVNVQPSYSTDRTKWGMPKRLAYTPDFQYLTNTYRSNSDKADCFVMATWTKARKKSLPRKSVPTASPDDETSTVG</sequence>
<dbReference type="Gene3D" id="3.60.10.10">
    <property type="entry name" value="Endonuclease/exonuclease/phosphatase"/>
    <property type="match status" value="1"/>
</dbReference>
<evidence type="ECO:0000313" key="3">
    <source>
        <dbReference type="EMBL" id="KAF1847201.1"/>
    </source>
</evidence>
<dbReference type="Pfam" id="PF14529">
    <property type="entry name" value="Exo_endo_phos_2"/>
    <property type="match status" value="1"/>
</dbReference>
<comment type="caution">
    <text evidence="3">The sequence shown here is derived from an EMBL/GenBank/DDBJ whole genome shotgun (WGS) entry which is preliminary data.</text>
</comment>
<dbReference type="OrthoDB" id="3935025at2759"/>
<dbReference type="InterPro" id="IPR005135">
    <property type="entry name" value="Endo/exonuclease/phosphatase"/>
</dbReference>
<feature type="compositionally biased region" description="Basic residues" evidence="1">
    <location>
        <begin position="14"/>
        <end position="25"/>
    </location>
</feature>
<dbReference type="GeneID" id="63855765"/>
<dbReference type="RefSeq" id="XP_040789764.1">
    <property type="nucleotide sequence ID" value="XM_040938509.1"/>
</dbReference>
<dbReference type="InterPro" id="IPR036691">
    <property type="entry name" value="Endo/exonu/phosph_ase_sf"/>
</dbReference>
<gene>
    <name evidence="3" type="ORF">K460DRAFT_55086</name>
</gene>
<dbReference type="AlphaFoldDB" id="A0A9P4GKV3"/>
<reference evidence="3" key="1">
    <citation type="submission" date="2020-01" db="EMBL/GenBank/DDBJ databases">
        <authorList>
            <consortium name="DOE Joint Genome Institute"/>
            <person name="Haridas S."/>
            <person name="Albert R."/>
            <person name="Binder M."/>
            <person name="Bloem J."/>
            <person name="Labutti K."/>
            <person name="Salamov A."/>
            <person name="Andreopoulos B."/>
            <person name="Baker S.E."/>
            <person name="Barry K."/>
            <person name="Bills G."/>
            <person name="Bluhm B.H."/>
            <person name="Cannon C."/>
            <person name="Castanera R."/>
            <person name="Culley D.E."/>
            <person name="Daum C."/>
            <person name="Ezra D."/>
            <person name="Gonzalez J.B."/>
            <person name="Henrissat B."/>
            <person name="Kuo A."/>
            <person name="Liang C."/>
            <person name="Lipzen A."/>
            <person name="Lutzoni F."/>
            <person name="Magnuson J."/>
            <person name="Mondo S."/>
            <person name="Nolan M."/>
            <person name="Ohm R."/>
            <person name="Pangilinan J."/>
            <person name="Park H.-J."/>
            <person name="Ramirez L."/>
            <person name="Alfaro M."/>
            <person name="Sun H."/>
            <person name="Tritt A."/>
            <person name="Yoshinaga Y."/>
            <person name="Zwiers L.-H."/>
            <person name="Turgeon B.G."/>
            <person name="Goodwin S.B."/>
            <person name="Spatafora J.W."/>
            <person name="Crous P.W."/>
            <person name="Grigoriev I.V."/>
        </authorList>
    </citation>
    <scope>NUCLEOTIDE SEQUENCE</scope>
    <source>
        <strain evidence="3">CBS 394.84</strain>
    </source>
</reference>
<accession>A0A9P4GKV3</accession>
<proteinExistence type="predicted"/>
<feature type="compositionally biased region" description="Low complexity" evidence="1">
    <location>
        <begin position="1"/>
        <end position="13"/>
    </location>
</feature>